<dbReference type="EMBL" id="JAMYRI010000007">
    <property type="protein sequence ID" value="MER9285059.1"/>
    <property type="molecule type" value="Genomic_DNA"/>
</dbReference>
<comment type="caution">
    <text evidence="1">The sequence shown here is derived from an EMBL/GenBank/DDBJ whole genome shotgun (WGS) entry which is preliminary data.</text>
</comment>
<proteinExistence type="predicted"/>
<name>A0ACC6SZI4_9HYPH</name>
<evidence type="ECO:0000313" key="2">
    <source>
        <dbReference type="Proteomes" id="UP001480082"/>
    </source>
</evidence>
<accession>A0ACC6SZI4</accession>
<evidence type="ECO:0000313" key="1">
    <source>
        <dbReference type="EMBL" id="MER9285059.1"/>
    </source>
</evidence>
<protein>
    <submittedName>
        <fullName evidence="1">Uncharacterized protein</fullName>
    </submittedName>
</protein>
<sequence length="128" mass="13857">MTATNVILLAKYREKPSRRKPAHPANDLSFMRPRRPKGTGIDYWVVEGTGTYGADCDKGHQLAEEYLAYAGEHSTYGNATLLGSIVNDMLIRCKETGKLSGIEIAFLGHVNRHAVAAAVVLGGRLTTG</sequence>
<reference evidence="1 2" key="1">
    <citation type="journal article" date="2024" name="Proc. Natl. Acad. Sci. U.S.A.">
        <title>The evolutionary genomics of adaptation to stress in wild rhizobium bacteria.</title>
        <authorList>
            <person name="Kehlet-Delgado H."/>
            <person name="Montoya A.P."/>
            <person name="Jensen K.T."/>
            <person name="Wendlandt C.E."/>
            <person name="Dexheimer C."/>
            <person name="Roberts M."/>
            <person name="Torres Martinez L."/>
            <person name="Friesen M.L."/>
            <person name="Griffitts J.S."/>
            <person name="Porter S.S."/>
        </authorList>
    </citation>
    <scope>NUCLEOTIDE SEQUENCE [LARGE SCALE GENOMIC DNA]</scope>
    <source>
        <strain evidence="1 2">M0468</strain>
    </source>
</reference>
<dbReference type="Proteomes" id="UP001480082">
    <property type="component" value="Unassembled WGS sequence"/>
</dbReference>
<gene>
    <name evidence="1" type="ORF">NKI81_13970</name>
</gene>
<organism evidence="1 2">
    <name type="scientific">Mesorhizobium australicum</name>
    <dbReference type="NCBI Taxonomy" id="536018"/>
    <lineage>
        <taxon>Bacteria</taxon>
        <taxon>Pseudomonadati</taxon>
        <taxon>Pseudomonadota</taxon>
        <taxon>Alphaproteobacteria</taxon>
        <taxon>Hyphomicrobiales</taxon>
        <taxon>Phyllobacteriaceae</taxon>
        <taxon>Mesorhizobium</taxon>
    </lineage>
</organism>
<keyword evidence="2" id="KW-1185">Reference proteome</keyword>